<sequence length="783" mass="88466">MVIRIIPNPSCARLNASGITGYLITARCKTQKVLVKALLLNGEVTVLFDDEKSATQYLKKIVRDVKLGGGIITLAQLGRLRIQFEEITHFLISNGFSTHPDKFTVYFWNCLSPQLISAMFDALIWDGHMILANIFSIETLPPYNILIQYIHRCYSSPDNPKETPSRIYITSQENQQSNQNYSTHSSMKERETEDQSPVIDFVDSVSLDTPSFEPLTPVDIPGEIEFEEIISNNVSEETESALELVEEMEYFNINSVENLCEESINTEDHSFKVDHPYFPECHSQSEWEYQSILSKTSSLNLLETINILDFIPEESFLTISEHQDYISPSLIPSSPAPTNTLKISTSQKIEGENNVQKDPGKPIESSILPIKLKSSQQESSCDPIHLPEIGIIEKDLQFVEPPGRSLYSLKPLWNFLSGCLVLLLSISGTVCSFVVDHAGLEGMLVASGGEKKQLQPRPSRIFSSIEWQEKLGLVPTLSLGIGGRCGPCSHQNETLCHRHLFAATGLLAWTWIWIRTSEKQNGSYGLSKYFERIRLWGGTFIRAMSRKGKVDKNFFGYRCWKLCNTASTHVFNVFGNGTHRTGCLLVLALIFLLYFDISQTRTTLPIGRNFHTQALNSGRSTVSKFTPVIGDRKHSHRRHLCFGLQLKPGACLTRFDQILKENLKFYAPIAPSPPEDFETVLQTAFDYVSSTRNRLLIIYVIDCYLGLSSATVIRSVKLDQRCFWPSLWKRDHEQECEDNHDCLSPAMAHLQPGLPGPRFGSEIKNELQKTTVFAASDFLWPIR</sequence>
<organism evidence="1 2">
    <name type="scientific">Puccinia striiformis f. sp. tritici</name>
    <dbReference type="NCBI Taxonomy" id="168172"/>
    <lineage>
        <taxon>Eukaryota</taxon>
        <taxon>Fungi</taxon>
        <taxon>Dikarya</taxon>
        <taxon>Basidiomycota</taxon>
        <taxon>Pucciniomycotina</taxon>
        <taxon>Pucciniomycetes</taxon>
        <taxon>Pucciniales</taxon>
        <taxon>Pucciniaceae</taxon>
        <taxon>Puccinia</taxon>
    </lineage>
</organism>
<comment type="caution">
    <text evidence="1">The sequence shown here is derived from an EMBL/GenBank/DDBJ whole genome shotgun (WGS) entry which is preliminary data.</text>
</comment>
<protein>
    <submittedName>
        <fullName evidence="1">Uncharacterized protein</fullName>
    </submittedName>
</protein>
<evidence type="ECO:0000313" key="1">
    <source>
        <dbReference type="EMBL" id="KAI7938651.1"/>
    </source>
</evidence>
<gene>
    <name evidence="1" type="ORF">MJO28_014230</name>
</gene>
<dbReference type="EMBL" id="CM045879">
    <property type="protein sequence ID" value="KAI7938651.1"/>
    <property type="molecule type" value="Genomic_DNA"/>
</dbReference>
<reference evidence="1 2" key="3">
    <citation type="journal article" date="2022" name="Microbiol. Spectr.">
        <title>Folding features and dynamics of 3D genome architecture in plant fungal pathogens.</title>
        <authorList>
            <person name="Xia C."/>
        </authorList>
    </citation>
    <scope>NUCLEOTIDE SEQUENCE [LARGE SCALE GENOMIC DNA]</scope>
    <source>
        <strain evidence="1 2">93-210</strain>
    </source>
</reference>
<dbReference type="Proteomes" id="UP001060170">
    <property type="component" value="Chromosome 15"/>
</dbReference>
<accession>A0ACC0DU69</accession>
<keyword evidence="2" id="KW-1185">Reference proteome</keyword>
<evidence type="ECO:0000313" key="2">
    <source>
        <dbReference type="Proteomes" id="UP001060170"/>
    </source>
</evidence>
<reference evidence="2" key="1">
    <citation type="journal article" date="2018" name="BMC Genomics">
        <title>Genomic insights into host adaptation between the wheat stripe rust pathogen (Puccinia striiformis f. sp. tritici) and the barley stripe rust pathogen (Puccinia striiformis f. sp. hordei).</title>
        <authorList>
            <person name="Xia C."/>
            <person name="Wang M."/>
            <person name="Yin C."/>
            <person name="Cornejo O.E."/>
            <person name="Hulbert S.H."/>
            <person name="Chen X."/>
        </authorList>
    </citation>
    <scope>NUCLEOTIDE SEQUENCE [LARGE SCALE GENOMIC DNA]</scope>
    <source>
        <strain evidence="2">93-210</strain>
    </source>
</reference>
<proteinExistence type="predicted"/>
<name>A0ACC0DU69_9BASI</name>
<reference evidence="2" key="2">
    <citation type="journal article" date="2018" name="Mol. Plant Microbe Interact.">
        <title>Genome sequence resources for the wheat stripe rust pathogen (Puccinia striiformis f. sp. tritici) and the barley stripe rust pathogen (Puccinia striiformis f. sp. hordei).</title>
        <authorList>
            <person name="Xia C."/>
            <person name="Wang M."/>
            <person name="Yin C."/>
            <person name="Cornejo O.E."/>
            <person name="Hulbert S.H."/>
            <person name="Chen X."/>
        </authorList>
    </citation>
    <scope>NUCLEOTIDE SEQUENCE [LARGE SCALE GENOMIC DNA]</scope>
    <source>
        <strain evidence="2">93-210</strain>
    </source>
</reference>